<gene>
    <name evidence="1" type="ORF">L916_21419</name>
</gene>
<dbReference type="AlphaFoldDB" id="W2HRY9"/>
<organism evidence="1">
    <name type="scientific">Phytophthora nicotianae</name>
    <name type="common">Potato buckeye rot agent</name>
    <name type="synonym">Phytophthora parasitica</name>
    <dbReference type="NCBI Taxonomy" id="4792"/>
    <lineage>
        <taxon>Eukaryota</taxon>
        <taxon>Sar</taxon>
        <taxon>Stramenopiles</taxon>
        <taxon>Oomycota</taxon>
        <taxon>Peronosporomycetes</taxon>
        <taxon>Peronosporales</taxon>
        <taxon>Peronosporaceae</taxon>
        <taxon>Phytophthora</taxon>
    </lineage>
</organism>
<accession>W2HRY9</accession>
<dbReference type="Proteomes" id="UP000053864">
    <property type="component" value="Unassembled WGS sequence"/>
</dbReference>
<reference evidence="1" key="1">
    <citation type="submission" date="2013-11" db="EMBL/GenBank/DDBJ databases">
        <title>The Genome Sequence of Phytophthora parasitica CJ05E6.</title>
        <authorList>
            <consortium name="The Broad Institute Genomics Platform"/>
            <person name="Russ C."/>
            <person name="Tyler B."/>
            <person name="Panabieres F."/>
            <person name="Shan W."/>
            <person name="Tripathy S."/>
            <person name="Grunwald N."/>
            <person name="Machado M."/>
            <person name="Johnson C.S."/>
            <person name="Arredondo F."/>
            <person name="Hong C."/>
            <person name="Coffey M."/>
            <person name="Young S.K."/>
            <person name="Zeng Q."/>
            <person name="Gargeya S."/>
            <person name="Fitzgerald M."/>
            <person name="Abouelleil A."/>
            <person name="Alvarado L."/>
            <person name="Chapman S.B."/>
            <person name="Gainer-Dewar J."/>
            <person name="Goldberg J."/>
            <person name="Griggs A."/>
            <person name="Gujja S."/>
            <person name="Hansen M."/>
            <person name="Howarth C."/>
            <person name="Imamovic A."/>
            <person name="Ireland A."/>
            <person name="Larimer J."/>
            <person name="McCowan C."/>
            <person name="Murphy C."/>
            <person name="Pearson M."/>
            <person name="Poon T.W."/>
            <person name="Priest M."/>
            <person name="Roberts A."/>
            <person name="Saif S."/>
            <person name="Shea T."/>
            <person name="Sykes S."/>
            <person name="Wortman J."/>
            <person name="Nusbaum C."/>
            <person name="Birren B."/>
        </authorList>
    </citation>
    <scope>NUCLEOTIDE SEQUENCE [LARGE SCALE GENOMIC DNA]</scope>
    <source>
        <strain evidence="1">CJ05E6</strain>
    </source>
</reference>
<protein>
    <submittedName>
        <fullName evidence="1">Uncharacterized protein</fullName>
    </submittedName>
</protein>
<evidence type="ECO:0000313" key="1">
    <source>
        <dbReference type="EMBL" id="ETL24591.1"/>
    </source>
</evidence>
<dbReference type="EMBL" id="KI676724">
    <property type="protein sequence ID" value="ETL24591.1"/>
    <property type="molecule type" value="Genomic_DNA"/>
</dbReference>
<name>W2HRY9_PHYNI</name>
<sequence length="184" mass="19911">MVSNIVTNPIGGATKVVTFMKGLRDGAVKTCLFREPQLLSGLRSLMRCKMKSDASNNFVRLESQSKCFGSSVGNGATVRTEKRVVRVRFSYKHLLFVEDLIVLDLDDLVLAMPWLARHDPVVNQEKHMLVRFGSNATESDDTASVAHAPRGASDRAVEAAPKAIVSGANTQVTRTAVVVASAPN</sequence>
<proteinExistence type="predicted"/>